<dbReference type="RefSeq" id="WP_405276399.1">
    <property type="nucleotide sequence ID" value="NZ_JBBHLI010000001.1"/>
</dbReference>
<dbReference type="Pfam" id="PF09697">
    <property type="entry name" value="Porph_ging"/>
    <property type="match status" value="1"/>
</dbReference>
<proteinExistence type="predicted"/>
<keyword evidence="4" id="KW-1185">Reference proteome</keyword>
<feature type="region of interest" description="Disordered" evidence="1">
    <location>
        <begin position="42"/>
        <end position="87"/>
    </location>
</feature>
<keyword evidence="2" id="KW-0732">Signal</keyword>
<protein>
    <submittedName>
        <fullName evidence="3">GLPGLI family protein</fullName>
    </submittedName>
</protein>
<accession>A0ABU9E4C1</accession>
<dbReference type="NCBIfam" id="TIGR01200">
    <property type="entry name" value="GLPGLI"/>
    <property type="match status" value="1"/>
</dbReference>
<sequence>MRISAAPALLGALLLIPSLASGQSGTIRYERSLTRTPGEALGALMGGRARPDGEAPPSGDRPAAGRRAPGGDGAPGGAGGPGGRFGEREPIQEYATLTVTYAGAVAATRVEPIESAAPRQGARSGPGGGFGGARGAIAQRLQDGGAAGLPAMPIRRTTSVWVDTSTGERVETVEFMGRTFRIRSEQSPLAWKLVGEESEFLGYRVQKATAQDGERSIEAWFTVDVPGFAAPDGYHGLPGTVLMVSVDRGATLIQAVEVVDESIETPDAPSDGEEMSAEEFDALVAEKTDEFRQEMESVMRRRRGGGL</sequence>
<feature type="signal peptide" evidence="2">
    <location>
        <begin position="1"/>
        <end position="22"/>
    </location>
</feature>
<name>A0ABU9E4C1_9BACT</name>
<comment type="caution">
    <text evidence="3">The sequence shown here is derived from an EMBL/GenBank/DDBJ whole genome shotgun (WGS) entry which is preliminary data.</text>
</comment>
<dbReference type="EMBL" id="JBBHLI010000001">
    <property type="protein sequence ID" value="MEK9499577.1"/>
    <property type="molecule type" value="Genomic_DNA"/>
</dbReference>
<feature type="region of interest" description="Disordered" evidence="1">
    <location>
        <begin position="115"/>
        <end position="135"/>
    </location>
</feature>
<feature type="chain" id="PRO_5046552835" evidence="2">
    <location>
        <begin position="23"/>
        <end position="307"/>
    </location>
</feature>
<dbReference type="InterPro" id="IPR005901">
    <property type="entry name" value="GLPGLI"/>
</dbReference>
<evidence type="ECO:0000256" key="2">
    <source>
        <dbReference type="SAM" id="SignalP"/>
    </source>
</evidence>
<feature type="compositionally biased region" description="Gly residues" evidence="1">
    <location>
        <begin position="68"/>
        <end position="84"/>
    </location>
</feature>
<evidence type="ECO:0000313" key="3">
    <source>
        <dbReference type="EMBL" id="MEK9499577.1"/>
    </source>
</evidence>
<evidence type="ECO:0000313" key="4">
    <source>
        <dbReference type="Proteomes" id="UP001484239"/>
    </source>
</evidence>
<gene>
    <name evidence="3" type="ORF">WI372_01105</name>
</gene>
<reference evidence="3 4" key="1">
    <citation type="submission" date="2024-02" db="EMBL/GenBank/DDBJ databases">
        <title>A novel Gemmatimonadota bacterium.</title>
        <authorList>
            <person name="Du Z.-J."/>
            <person name="Ye Y.-Q."/>
        </authorList>
    </citation>
    <scope>NUCLEOTIDE SEQUENCE [LARGE SCALE GENOMIC DNA]</scope>
    <source>
        <strain evidence="3 4">DH-20</strain>
    </source>
</reference>
<feature type="compositionally biased region" description="Low complexity" evidence="1">
    <location>
        <begin position="55"/>
        <end position="67"/>
    </location>
</feature>
<organism evidence="3 4">
    <name type="scientific">Gaopeijia maritima</name>
    <dbReference type="NCBI Taxonomy" id="3119007"/>
    <lineage>
        <taxon>Bacteria</taxon>
        <taxon>Pseudomonadati</taxon>
        <taxon>Gemmatimonadota</taxon>
        <taxon>Longimicrobiia</taxon>
        <taxon>Gaopeijiales</taxon>
        <taxon>Gaopeijiaceae</taxon>
        <taxon>Gaopeijia</taxon>
    </lineage>
</organism>
<evidence type="ECO:0000256" key="1">
    <source>
        <dbReference type="SAM" id="MobiDB-lite"/>
    </source>
</evidence>
<dbReference type="Proteomes" id="UP001484239">
    <property type="component" value="Unassembled WGS sequence"/>
</dbReference>
<feature type="compositionally biased region" description="Gly residues" evidence="1">
    <location>
        <begin position="124"/>
        <end position="134"/>
    </location>
</feature>